<dbReference type="EMBL" id="JAVIIZ010000001">
    <property type="protein sequence ID" value="MDX8470976.1"/>
    <property type="molecule type" value="Genomic_DNA"/>
</dbReference>
<dbReference type="RefSeq" id="WP_320315150.1">
    <property type="nucleotide sequence ID" value="NZ_JAVIIX010000001.1"/>
</dbReference>
<protein>
    <submittedName>
        <fullName evidence="1">Uncharacterized protein</fullName>
    </submittedName>
</protein>
<sequence length="216" mass="25111">MPRLADILDDQLLFLHYLSERAYLQKAYSLLADELDYLGLYLATGFNLRQLHDEISLFVPTGMSAPIDRYYMGRDNGIEVPKPTMELRPLFRAILERLRTVKPSGWTLIGFHLLSCADPAEQKAIEKSLMKLRHNVRRNFRDPDHLCILRVHPPEDRQARVVFYLFPEQHRDSYPRRMESLAARAIEEDGLNACVVFARGIESWGRPFEAVLLSER</sequence>
<name>A0ABU4XA00_9HYPH</name>
<accession>A0ABU4XA00</accession>
<keyword evidence="2" id="KW-1185">Reference proteome</keyword>
<comment type="caution">
    <text evidence="1">The sequence shown here is derived from an EMBL/GenBank/DDBJ whole genome shotgun (WGS) entry which is preliminary data.</text>
</comment>
<evidence type="ECO:0000313" key="2">
    <source>
        <dbReference type="Proteomes" id="UP001271780"/>
    </source>
</evidence>
<gene>
    <name evidence="1" type="ORF">RFM27_02675</name>
</gene>
<evidence type="ECO:0000313" key="1">
    <source>
        <dbReference type="EMBL" id="MDX8470976.1"/>
    </source>
</evidence>
<reference evidence="1 2" key="1">
    <citation type="submission" date="2023-08" db="EMBL/GenBank/DDBJ databases">
        <title>Implementing the SeqCode for naming new Mesorhizobium species isolated from Vachellia karroo root nodules.</title>
        <authorList>
            <person name="Van Lill M."/>
        </authorList>
    </citation>
    <scope>NUCLEOTIDE SEQUENCE [LARGE SCALE GENOMIC DNA]</scope>
    <source>
        <strain evidence="1 2">VK23A</strain>
    </source>
</reference>
<proteinExistence type="predicted"/>
<organism evidence="1 2">
    <name type="scientific">Mesorhizobium dulcispinae</name>
    <dbReference type="NCBI Taxonomy" id="3072316"/>
    <lineage>
        <taxon>Bacteria</taxon>
        <taxon>Pseudomonadati</taxon>
        <taxon>Pseudomonadota</taxon>
        <taxon>Alphaproteobacteria</taxon>
        <taxon>Hyphomicrobiales</taxon>
        <taxon>Phyllobacteriaceae</taxon>
        <taxon>Mesorhizobium</taxon>
    </lineage>
</organism>
<dbReference type="Proteomes" id="UP001271780">
    <property type="component" value="Unassembled WGS sequence"/>
</dbReference>